<reference evidence="1 2" key="1">
    <citation type="submission" date="2021-01" db="EMBL/GenBank/DDBJ databases">
        <title>Draft Genome Sequence and Polyhydroxyalkanoate Biosynthetic Potential of Jeongeupia naejangsanensis Type Strain DSM 24253.</title>
        <authorList>
            <person name="Turrini P."/>
            <person name="Artuso I."/>
            <person name="Lugli G.A."/>
            <person name="Frangipani E."/>
            <person name="Ventura M."/>
            <person name="Visca P."/>
        </authorList>
    </citation>
    <scope>NUCLEOTIDE SEQUENCE [LARGE SCALE GENOMIC DNA]</scope>
    <source>
        <strain evidence="1 2">DSM 24253</strain>
    </source>
</reference>
<sequence length="122" mass="13829">MQRHRTACGRKENFNFIHHQVSKRKHSSIPGAPWPRSMAAMPRLCCACSRSRAAESILPLRTPSRAAIGTRRIVVRMRIDRMPMQKTNRSSACLPLEGRIFRGRDAPKDGNGPIFNSYKKDA</sequence>
<organism evidence="1 2">
    <name type="scientific">Jeongeupia naejangsanensis</name>
    <dbReference type="NCBI Taxonomy" id="613195"/>
    <lineage>
        <taxon>Bacteria</taxon>
        <taxon>Pseudomonadati</taxon>
        <taxon>Pseudomonadota</taxon>
        <taxon>Betaproteobacteria</taxon>
        <taxon>Neisseriales</taxon>
        <taxon>Chitinibacteraceae</taxon>
        <taxon>Jeongeupia</taxon>
    </lineage>
</organism>
<comment type="caution">
    <text evidence="1">The sequence shown here is derived from an EMBL/GenBank/DDBJ whole genome shotgun (WGS) entry which is preliminary data.</text>
</comment>
<dbReference type="EMBL" id="JAESND010000001">
    <property type="protein sequence ID" value="MBM3115098.1"/>
    <property type="molecule type" value="Genomic_DNA"/>
</dbReference>
<proteinExistence type="predicted"/>
<evidence type="ECO:0000313" key="1">
    <source>
        <dbReference type="EMBL" id="MBM3115098.1"/>
    </source>
</evidence>
<gene>
    <name evidence="1" type="ORF">JMJ54_04580</name>
</gene>
<accession>A0ABS2BHM1</accession>
<name>A0ABS2BHM1_9NEIS</name>
<keyword evidence="2" id="KW-1185">Reference proteome</keyword>
<dbReference type="Proteomes" id="UP000809431">
    <property type="component" value="Unassembled WGS sequence"/>
</dbReference>
<evidence type="ECO:0000313" key="2">
    <source>
        <dbReference type="Proteomes" id="UP000809431"/>
    </source>
</evidence>
<dbReference type="RefSeq" id="WP_203536746.1">
    <property type="nucleotide sequence ID" value="NZ_JAESND010000001.1"/>
</dbReference>
<protein>
    <submittedName>
        <fullName evidence="1">Uncharacterized protein</fullName>
    </submittedName>
</protein>